<dbReference type="SUPFAM" id="SSF52218">
    <property type="entry name" value="Flavoproteins"/>
    <property type="match status" value="1"/>
</dbReference>
<dbReference type="PANTHER" id="PTHR30543">
    <property type="entry name" value="CHROMATE REDUCTASE"/>
    <property type="match status" value="1"/>
</dbReference>
<evidence type="ECO:0000259" key="1">
    <source>
        <dbReference type="Pfam" id="PF03358"/>
    </source>
</evidence>
<feature type="domain" description="NADPH-dependent FMN reductase-like" evidence="1">
    <location>
        <begin position="22"/>
        <end position="166"/>
    </location>
</feature>
<name>J7T576_STRSL</name>
<proteinExistence type="predicted"/>
<dbReference type="Proteomes" id="UP000006983">
    <property type="component" value="Unassembled WGS sequence"/>
</dbReference>
<evidence type="ECO:0000313" key="3">
    <source>
        <dbReference type="Proteomes" id="UP000006983"/>
    </source>
</evidence>
<dbReference type="GO" id="GO:0005829">
    <property type="term" value="C:cytosol"/>
    <property type="evidence" value="ECO:0007669"/>
    <property type="project" value="TreeGrafter"/>
</dbReference>
<dbReference type="PANTHER" id="PTHR30543:SF21">
    <property type="entry name" value="NAD(P)H-DEPENDENT FMN REDUCTASE LOT6"/>
    <property type="match status" value="1"/>
</dbReference>
<dbReference type="EMBL" id="ALIF01000006">
    <property type="protein sequence ID" value="EJO15850.1"/>
    <property type="molecule type" value="Genomic_DNA"/>
</dbReference>
<dbReference type="Pfam" id="PF03358">
    <property type="entry name" value="FMN_red"/>
    <property type="match status" value="1"/>
</dbReference>
<protein>
    <submittedName>
        <fullName evidence="2">NADPH-dependent FMN reductase family protein</fullName>
    </submittedName>
</protein>
<dbReference type="Gene3D" id="3.40.50.360">
    <property type="match status" value="1"/>
</dbReference>
<dbReference type="GO" id="GO:0010181">
    <property type="term" value="F:FMN binding"/>
    <property type="evidence" value="ECO:0007669"/>
    <property type="project" value="TreeGrafter"/>
</dbReference>
<sequence length="221" mass="24842">MTFNQENANIIIDIILLRRIVMKFIGLVGTNSKRSTNRQLLQYIQKHFADKADIELVEIKDLPVFNKPANKQLPESVLEIVKKIDEADGVIIGTPEYDHSIPAVLMNALAWVSYGVFPLLNKPVMITGASYGTLGASRAQLQLRQILNAPEIKANVLPDEFLLSHSLQAFDSNGDLVDLDVIKKLDAIFDDFRLYVKITGKLSHATELLHKEAEDFDWESL</sequence>
<reference evidence="2 3" key="1">
    <citation type="journal article" date="2012" name="J. Bacteriol.">
        <title>Genome Sequence of the Lantibiotic Bacteriocin Producer Streptococcus salivarius Strain K12.</title>
        <authorList>
            <person name="Barretto C."/>
            <person name="Alvarez-Martin P."/>
            <person name="Foata F."/>
            <person name="Renault P."/>
            <person name="Berger B."/>
        </authorList>
    </citation>
    <scope>NUCLEOTIDE SEQUENCE [LARGE SCALE GENOMIC DNA]</scope>
    <source>
        <strain evidence="2 3">K12</strain>
    </source>
</reference>
<dbReference type="AlphaFoldDB" id="J7T576"/>
<organism evidence="2 3">
    <name type="scientific">Streptococcus salivarius K12</name>
    <dbReference type="NCBI Taxonomy" id="1200793"/>
    <lineage>
        <taxon>Bacteria</taxon>
        <taxon>Bacillati</taxon>
        <taxon>Bacillota</taxon>
        <taxon>Bacilli</taxon>
        <taxon>Lactobacillales</taxon>
        <taxon>Streptococcaceae</taxon>
        <taxon>Streptococcus</taxon>
    </lineage>
</organism>
<dbReference type="InterPro" id="IPR029039">
    <property type="entry name" value="Flavoprotein-like_sf"/>
</dbReference>
<keyword evidence="3" id="KW-1185">Reference proteome</keyword>
<dbReference type="GO" id="GO:0016491">
    <property type="term" value="F:oxidoreductase activity"/>
    <property type="evidence" value="ECO:0007669"/>
    <property type="project" value="InterPro"/>
</dbReference>
<dbReference type="PATRIC" id="fig|1200793.3.peg.1827"/>
<comment type="caution">
    <text evidence="2">The sequence shown here is derived from an EMBL/GenBank/DDBJ whole genome shotgun (WGS) entry which is preliminary data.</text>
</comment>
<gene>
    <name evidence="2" type="ORF">RSSL_01888</name>
</gene>
<accession>J7T576</accession>
<dbReference type="InterPro" id="IPR050712">
    <property type="entry name" value="NAD(P)H-dep_reductase"/>
</dbReference>
<dbReference type="InterPro" id="IPR005025">
    <property type="entry name" value="FMN_Rdtase-like_dom"/>
</dbReference>
<evidence type="ECO:0000313" key="2">
    <source>
        <dbReference type="EMBL" id="EJO15850.1"/>
    </source>
</evidence>